<dbReference type="Pfam" id="PF03447">
    <property type="entry name" value="NAD_binding_3"/>
    <property type="match status" value="1"/>
</dbReference>
<dbReference type="Proteomes" id="UP000315252">
    <property type="component" value="Unassembled WGS sequence"/>
</dbReference>
<feature type="domain" description="Aspartate/homoserine dehydrogenase NAD-binding" evidence="8">
    <location>
        <begin position="13"/>
        <end position="123"/>
    </location>
</feature>
<keyword evidence="10" id="KW-1185">Reference proteome</keyword>
<dbReference type="AlphaFoldDB" id="A0A545STD1"/>
<comment type="caution">
    <text evidence="9">The sequence shown here is derived from an EMBL/GenBank/DDBJ whole genome shotgun (WGS) entry which is preliminary data.</text>
</comment>
<evidence type="ECO:0000313" key="10">
    <source>
        <dbReference type="Proteomes" id="UP000315252"/>
    </source>
</evidence>
<evidence type="ECO:0000256" key="1">
    <source>
        <dbReference type="ARBA" id="ARBA00008331"/>
    </source>
</evidence>
<evidence type="ECO:0000256" key="2">
    <source>
        <dbReference type="ARBA" id="ARBA00022642"/>
    </source>
</evidence>
<comment type="miscellaneous">
    <text evidence="6">The iminoaspartate product is unstable in aqueous solution and can decompose to oxaloacetate and ammonia.</text>
</comment>
<name>A0A545STD1_9PROT</name>
<evidence type="ECO:0000256" key="4">
    <source>
        <dbReference type="ARBA" id="ARBA00023002"/>
    </source>
</evidence>
<keyword evidence="5 6" id="KW-0520">NAD</keyword>
<organism evidence="9 10">
    <name type="scientific">Denitrobaculum tricleocarpae</name>
    <dbReference type="NCBI Taxonomy" id="2591009"/>
    <lineage>
        <taxon>Bacteria</taxon>
        <taxon>Pseudomonadati</taxon>
        <taxon>Pseudomonadota</taxon>
        <taxon>Alphaproteobacteria</taxon>
        <taxon>Rhodospirillales</taxon>
        <taxon>Rhodospirillaceae</taxon>
        <taxon>Denitrobaculum</taxon>
    </lineage>
</organism>
<evidence type="ECO:0000259" key="8">
    <source>
        <dbReference type="Pfam" id="PF03447"/>
    </source>
</evidence>
<feature type="domain" description="Aspartate dehydrogenase" evidence="7">
    <location>
        <begin position="171"/>
        <end position="258"/>
    </location>
</feature>
<dbReference type="PIRSF" id="PIRSF005227">
    <property type="entry name" value="Asp_dh_NAD_syn"/>
    <property type="match status" value="1"/>
</dbReference>
<evidence type="ECO:0000256" key="5">
    <source>
        <dbReference type="ARBA" id="ARBA00023027"/>
    </source>
</evidence>
<comment type="catalytic activity">
    <reaction evidence="6">
        <text>L-aspartate + NADP(+) + H2O = oxaloacetate + NH4(+) + NADPH + H(+)</text>
        <dbReference type="Rhea" id="RHEA:11784"/>
        <dbReference type="ChEBI" id="CHEBI:15377"/>
        <dbReference type="ChEBI" id="CHEBI:15378"/>
        <dbReference type="ChEBI" id="CHEBI:16452"/>
        <dbReference type="ChEBI" id="CHEBI:28938"/>
        <dbReference type="ChEBI" id="CHEBI:29991"/>
        <dbReference type="ChEBI" id="CHEBI:57783"/>
        <dbReference type="ChEBI" id="CHEBI:58349"/>
        <dbReference type="EC" id="1.4.1.21"/>
    </reaction>
</comment>
<feature type="binding site" evidence="6">
    <location>
        <position position="126"/>
    </location>
    <ligand>
        <name>NAD(+)</name>
        <dbReference type="ChEBI" id="CHEBI:57540"/>
    </ligand>
</feature>
<evidence type="ECO:0000256" key="6">
    <source>
        <dbReference type="HAMAP-Rule" id="MF_01265"/>
    </source>
</evidence>
<dbReference type="GO" id="GO:0016639">
    <property type="term" value="F:oxidoreductase activity, acting on the CH-NH2 group of donors, NAD or NADP as acceptor"/>
    <property type="evidence" value="ECO:0007669"/>
    <property type="project" value="UniProtKB-UniRule"/>
</dbReference>
<dbReference type="InterPro" id="IPR036291">
    <property type="entry name" value="NAD(P)-bd_dom_sf"/>
</dbReference>
<dbReference type="InterPro" id="IPR002811">
    <property type="entry name" value="Asp_DH"/>
</dbReference>
<feature type="binding site" evidence="6">
    <location>
        <position position="194"/>
    </location>
    <ligand>
        <name>NAD(+)</name>
        <dbReference type="ChEBI" id="CHEBI:57540"/>
    </ligand>
</feature>
<comment type="function">
    <text evidence="6">Specifically catalyzes the NAD or NADP-dependent dehydrogenation of L-aspartate to iminoaspartate.</text>
</comment>
<accession>A0A545STD1</accession>
<evidence type="ECO:0000259" key="7">
    <source>
        <dbReference type="Pfam" id="PF01958"/>
    </source>
</evidence>
<dbReference type="NCBIfam" id="NF009825">
    <property type="entry name" value="PRK13302.1"/>
    <property type="match status" value="1"/>
</dbReference>
<dbReference type="UniPathway" id="UPA00253">
    <property type="reaction ID" value="UER00456"/>
</dbReference>
<comment type="catalytic activity">
    <reaction evidence="6">
        <text>L-aspartate + NAD(+) + H2O = oxaloacetate + NH4(+) + NADH + H(+)</text>
        <dbReference type="Rhea" id="RHEA:11788"/>
        <dbReference type="ChEBI" id="CHEBI:15377"/>
        <dbReference type="ChEBI" id="CHEBI:15378"/>
        <dbReference type="ChEBI" id="CHEBI:16452"/>
        <dbReference type="ChEBI" id="CHEBI:28938"/>
        <dbReference type="ChEBI" id="CHEBI:29991"/>
        <dbReference type="ChEBI" id="CHEBI:57540"/>
        <dbReference type="ChEBI" id="CHEBI:57945"/>
        <dbReference type="EC" id="1.4.1.21"/>
    </reaction>
</comment>
<dbReference type="OrthoDB" id="8456681at2"/>
<dbReference type="Gene3D" id="3.30.360.10">
    <property type="entry name" value="Dihydrodipicolinate Reductase, domain 2"/>
    <property type="match status" value="1"/>
</dbReference>
<sequence length="273" mass="28354">MQNIPQQRLAIAGLGTIGLEVARRIDAGALPGISLAAVSARDQARAAERVAGFRSPPKILSLSELADEADIIVECAPAAVFMEIANTAVAQGRTLVPLSVGVLLNHLELIDRLDETGARIVVPTGALLGLDAVKAVAEGEVESIRLSTRKPPAGLKGAPHLVENGIDVDGITAPTRVFSGNAREAAKGFPANVNVGAALALAGIGPERTEVEIWADPTVTRNTHTVTVESDSSRLNMTIENIPTPENPPTGKITALSVMATLRRLTAPMVVGT</sequence>
<comment type="pathway">
    <text evidence="6">Cofactor biosynthesis; NAD(+) biosynthesis; iminoaspartate from L-aspartate (dehydrogenase route): step 1/1.</text>
</comment>
<dbReference type="Pfam" id="PF01958">
    <property type="entry name" value="Asp_DH_C"/>
    <property type="match status" value="1"/>
</dbReference>
<protein>
    <recommendedName>
        <fullName evidence="6">L-aspartate dehydrogenase</fullName>
        <ecNumber evidence="6">1.4.1.21</ecNumber>
    </recommendedName>
</protein>
<dbReference type="GO" id="GO:0051287">
    <property type="term" value="F:NAD binding"/>
    <property type="evidence" value="ECO:0007669"/>
    <property type="project" value="UniProtKB-UniRule"/>
</dbReference>
<comment type="similarity">
    <text evidence="1 6">Belongs to the L-aspartate dehydrogenase family.</text>
</comment>
<dbReference type="PANTHER" id="PTHR31873:SF6">
    <property type="entry name" value="ASPARTATE DEHYDROGENASE DOMAIN-CONTAINING PROTEIN"/>
    <property type="match status" value="1"/>
</dbReference>
<dbReference type="InterPro" id="IPR020626">
    <property type="entry name" value="Asp_DH_prok"/>
</dbReference>
<reference evidence="9 10" key="1">
    <citation type="submission" date="2019-06" db="EMBL/GenBank/DDBJ databases">
        <title>Whole genome sequence for Rhodospirillaceae sp. R148.</title>
        <authorList>
            <person name="Wang G."/>
        </authorList>
    </citation>
    <scope>NUCLEOTIDE SEQUENCE [LARGE SCALE GENOMIC DNA]</scope>
    <source>
        <strain evidence="9 10">R148</strain>
    </source>
</reference>
<gene>
    <name evidence="6" type="primary">nadX</name>
    <name evidence="9" type="ORF">FKG95_29035</name>
</gene>
<evidence type="ECO:0000256" key="3">
    <source>
        <dbReference type="ARBA" id="ARBA00022857"/>
    </source>
</evidence>
<keyword evidence="2 6" id="KW-0662">Pyridine nucleotide biosynthesis</keyword>
<dbReference type="PANTHER" id="PTHR31873">
    <property type="entry name" value="L-ASPARTATE DEHYDROGENASE-RELATED"/>
    <property type="match status" value="1"/>
</dbReference>
<dbReference type="SUPFAM" id="SSF51735">
    <property type="entry name" value="NAD(P)-binding Rossmann-fold domains"/>
    <property type="match status" value="1"/>
</dbReference>
<dbReference type="GO" id="GO:0033735">
    <property type="term" value="F:aspartate dehydrogenase [NAD(P)+] activity"/>
    <property type="evidence" value="ECO:0007669"/>
    <property type="project" value="UniProtKB-EC"/>
</dbReference>
<dbReference type="EC" id="1.4.1.21" evidence="6"/>
<feature type="active site" evidence="6">
    <location>
        <position position="224"/>
    </location>
</feature>
<evidence type="ECO:0000313" key="9">
    <source>
        <dbReference type="EMBL" id="TQV68224.1"/>
    </source>
</evidence>
<dbReference type="EMBL" id="VHSH01000023">
    <property type="protein sequence ID" value="TQV68224.1"/>
    <property type="molecule type" value="Genomic_DNA"/>
</dbReference>
<keyword evidence="3 6" id="KW-0521">NADP</keyword>
<dbReference type="SUPFAM" id="SSF55347">
    <property type="entry name" value="Glyceraldehyde-3-phosphate dehydrogenase-like, C-terminal domain"/>
    <property type="match status" value="1"/>
</dbReference>
<keyword evidence="4 6" id="KW-0560">Oxidoreductase</keyword>
<dbReference type="InterPro" id="IPR005106">
    <property type="entry name" value="Asp/hSer_DH_NAD-bd"/>
</dbReference>
<dbReference type="HAMAP" id="MF_01265">
    <property type="entry name" value="NadX"/>
    <property type="match status" value="1"/>
</dbReference>
<dbReference type="GO" id="GO:0050661">
    <property type="term" value="F:NADP binding"/>
    <property type="evidence" value="ECO:0007669"/>
    <property type="project" value="UniProtKB-UniRule"/>
</dbReference>
<dbReference type="Gene3D" id="3.40.50.720">
    <property type="entry name" value="NAD(P)-binding Rossmann-like Domain"/>
    <property type="match status" value="1"/>
</dbReference>
<dbReference type="GO" id="GO:0009435">
    <property type="term" value="P:NAD+ biosynthetic process"/>
    <property type="evidence" value="ECO:0007669"/>
    <property type="project" value="UniProtKB-UniRule"/>
</dbReference>
<proteinExistence type="inferred from homology"/>
<dbReference type="InterPro" id="IPR011182">
    <property type="entry name" value="L-Asp_DH"/>
</dbReference>